<feature type="region of interest" description="Disordered" evidence="1">
    <location>
        <begin position="30"/>
        <end position="109"/>
    </location>
</feature>
<organism evidence="2 3">
    <name type="scientific">Auraticoccus monumenti</name>
    <dbReference type="NCBI Taxonomy" id="675864"/>
    <lineage>
        <taxon>Bacteria</taxon>
        <taxon>Bacillati</taxon>
        <taxon>Actinomycetota</taxon>
        <taxon>Actinomycetes</taxon>
        <taxon>Propionibacteriales</taxon>
        <taxon>Propionibacteriaceae</taxon>
        <taxon>Auraticoccus</taxon>
    </lineage>
</organism>
<evidence type="ECO:0000256" key="1">
    <source>
        <dbReference type="SAM" id="MobiDB-lite"/>
    </source>
</evidence>
<protein>
    <submittedName>
        <fullName evidence="2">Uncharacterized protein</fullName>
    </submittedName>
</protein>
<dbReference type="STRING" id="675864.SAMN04489747_1299"/>
<dbReference type="OrthoDB" id="7324255at2"/>
<gene>
    <name evidence="2" type="ORF">SAMN04489747_1299</name>
</gene>
<accession>A0A1G6W1L0</accession>
<dbReference type="RefSeq" id="WP_090591712.1">
    <property type="nucleotide sequence ID" value="NZ_LT629688.1"/>
</dbReference>
<sequence length="240" mass="25468">MPRGRAAALRGIFGEMLDDVLTVARRSVDPAAAGRRLPPGATPPAPRPSPRAPRPEPLRQPSQPVSTNDHPYVRPTHSTPEVDAVPGDVPVAPPPRVTHNPDGLPEPPPRALDTFQGDVRHEVWPAGEARYRVVGDGSYAGGPFWTRDAPASEHVLRSDSAVLNEWNGNHGVVAYRPSQDIDSWVGEAAPQPGSGSTPANPYHLPGGGEQIWIDRGAIPADDLVDGAPGWTIEPSAWTGA</sequence>
<dbReference type="AlphaFoldDB" id="A0A1G6W1L0"/>
<proteinExistence type="predicted"/>
<evidence type="ECO:0000313" key="2">
    <source>
        <dbReference type="EMBL" id="SDD58936.1"/>
    </source>
</evidence>
<feature type="compositionally biased region" description="Low complexity" evidence="1">
    <location>
        <begin position="30"/>
        <end position="39"/>
    </location>
</feature>
<reference evidence="2 3" key="1">
    <citation type="submission" date="2016-10" db="EMBL/GenBank/DDBJ databases">
        <authorList>
            <person name="de Groot N.N."/>
        </authorList>
    </citation>
    <scope>NUCLEOTIDE SEQUENCE [LARGE SCALE GENOMIC DNA]</scope>
    <source>
        <strain evidence="2 3">MON 2.2</strain>
    </source>
</reference>
<feature type="compositionally biased region" description="Pro residues" evidence="1">
    <location>
        <begin position="40"/>
        <end position="52"/>
    </location>
</feature>
<feature type="region of interest" description="Disordered" evidence="1">
    <location>
        <begin position="187"/>
        <end position="210"/>
    </location>
</feature>
<dbReference type="EMBL" id="LT629688">
    <property type="protein sequence ID" value="SDD58936.1"/>
    <property type="molecule type" value="Genomic_DNA"/>
</dbReference>
<keyword evidence="3" id="KW-1185">Reference proteome</keyword>
<feature type="compositionally biased region" description="Polar residues" evidence="1">
    <location>
        <begin position="60"/>
        <end position="69"/>
    </location>
</feature>
<name>A0A1G6W1L0_9ACTN</name>
<dbReference type="Proteomes" id="UP000198546">
    <property type="component" value="Chromosome i"/>
</dbReference>
<evidence type="ECO:0000313" key="3">
    <source>
        <dbReference type="Proteomes" id="UP000198546"/>
    </source>
</evidence>